<dbReference type="Gene3D" id="3.40.1080.10">
    <property type="entry name" value="Glutaconate Coenzyme A-transferase"/>
    <property type="match status" value="1"/>
</dbReference>
<proteinExistence type="inferred from homology"/>
<feature type="domain" description="Acetyl-CoA hydrolase/transferase N-terminal" evidence="3">
    <location>
        <begin position="12"/>
        <end position="174"/>
    </location>
</feature>
<dbReference type="EMBL" id="LSGP01000017">
    <property type="protein sequence ID" value="KYZ76460.1"/>
    <property type="molecule type" value="Genomic_DNA"/>
</dbReference>
<dbReference type="GO" id="GO:0016787">
    <property type="term" value="F:hydrolase activity"/>
    <property type="evidence" value="ECO:0007669"/>
    <property type="project" value="UniProtKB-KW"/>
</dbReference>
<dbReference type="GO" id="GO:0006083">
    <property type="term" value="P:acetate metabolic process"/>
    <property type="evidence" value="ECO:0007669"/>
    <property type="project" value="InterPro"/>
</dbReference>
<dbReference type="Gene3D" id="3.40.1080.20">
    <property type="entry name" value="Acetyl-CoA hydrolase/transferase C-terminal domain"/>
    <property type="match status" value="1"/>
</dbReference>
<dbReference type="InterPro" id="IPR037171">
    <property type="entry name" value="NagB/RpiA_transferase-like"/>
</dbReference>
<dbReference type="Pfam" id="PF02550">
    <property type="entry name" value="AcetylCoA_hydro"/>
    <property type="match status" value="1"/>
</dbReference>
<dbReference type="SUPFAM" id="SSF100950">
    <property type="entry name" value="NagB/RpiA/CoA transferase-like"/>
    <property type="match status" value="2"/>
</dbReference>
<evidence type="ECO:0000256" key="1">
    <source>
        <dbReference type="ARBA" id="ARBA00009632"/>
    </source>
</evidence>
<keyword evidence="6" id="KW-1185">Reference proteome</keyword>
<feature type="domain" description="Acetyl-CoA hydrolase/transferase C-terminal" evidence="4">
    <location>
        <begin position="259"/>
        <end position="411"/>
    </location>
</feature>
<comment type="similarity">
    <text evidence="1">Belongs to the acetyl-CoA hydrolase/transferase family.</text>
</comment>
<dbReference type="GO" id="GO:0008775">
    <property type="term" value="F:acetate CoA-transferase activity"/>
    <property type="evidence" value="ECO:0007669"/>
    <property type="project" value="InterPro"/>
</dbReference>
<evidence type="ECO:0000313" key="6">
    <source>
        <dbReference type="Proteomes" id="UP000076268"/>
    </source>
</evidence>
<dbReference type="InterPro" id="IPR038460">
    <property type="entry name" value="AcetylCoA_hyd_C_sf"/>
</dbReference>
<sequence>MDEALALIKSGDEIVAGFCGGEPMAILKQLHTIKDRVTDVTVWYSLGMGKYEFFTNPELKLHFTTNSWFHGFGAREAHSLGTVSFQPGHLHNAFTRKIEVKPPNVFIGTVTPMDQHGYVKTSLSVLYEKTFVEHADLVIMEVNPHLPNVGGDTELPIDLVDYFVEVDRPIPVLPTAEVQELDKIIGGYVASLVNDGDTIQLGIGGIPNAVALAFMDKKDLGVHTEMITSSMAALAEAGVITGSKKSLHRGKMIGTFALGNQKLYDFLDGNPSVQLLRGNYVNNPFVIAKNDNMVSINTALQVDLSGQVCSESIGLRTYSGSGGQNDTAEGAIHAKNGRSIIALYSTAKNGTISAIQPWLTPGAAVTLSRNNIDYIVTEYGIAPMKARTIKQRVENLIAIAHPDFRSELREMAFKHEIW</sequence>
<accession>A0A154BRL6</accession>
<dbReference type="InterPro" id="IPR046433">
    <property type="entry name" value="ActCoA_hydro"/>
</dbReference>
<dbReference type="STRING" id="1794912.AXX12_08485"/>
<dbReference type="Gene3D" id="3.30.750.70">
    <property type="entry name" value="4-hydroxybutyrate coenzyme like domains"/>
    <property type="match status" value="1"/>
</dbReference>
<dbReference type="InterPro" id="IPR026888">
    <property type="entry name" value="AcetylCoA_hyd_C"/>
</dbReference>
<evidence type="ECO:0000259" key="4">
    <source>
        <dbReference type="Pfam" id="PF13336"/>
    </source>
</evidence>
<evidence type="ECO:0000259" key="3">
    <source>
        <dbReference type="Pfam" id="PF02550"/>
    </source>
</evidence>
<dbReference type="AlphaFoldDB" id="A0A154BRL6"/>
<dbReference type="PANTHER" id="PTHR21432:SF20">
    <property type="entry name" value="ACETYL-COA HYDROLASE"/>
    <property type="match status" value="1"/>
</dbReference>
<reference evidence="5 6" key="1">
    <citation type="submission" date="2016-02" db="EMBL/GenBank/DDBJ databases">
        <title>Anaerosporomusa subterraneum gen. nov., sp. nov., a spore-forming obligate anaerobe isolated from saprolite.</title>
        <authorList>
            <person name="Choi J.K."/>
            <person name="Shah M."/>
            <person name="Yee N."/>
        </authorList>
    </citation>
    <scope>NUCLEOTIDE SEQUENCE [LARGE SCALE GENOMIC DNA]</scope>
    <source>
        <strain evidence="5 6">RU4</strain>
    </source>
</reference>
<keyword evidence="2" id="KW-0808">Transferase</keyword>
<dbReference type="Pfam" id="PF13336">
    <property type="entry name" value="AcetylCoA_hyd_C"/>
    <property type="match status" value="1"/>
</dbReference>
<dbReference type="Proteomes" id="UP000076268">
    <property type="component" value="Unassembled WGS sequence"/>
</dbReference>
<evidence type="ECO:0000313" key="5">
    <source>
        <dbReference type="EMBL" id="KYZ76460.1"/>
    </source>
</evidence>
<gene>
    <name evidence="5" type="ORF">AXX12_08485</name>
</gene>
<keyword evidence="5" id="KW-0378">Hydrolase</keyword>
<dbReference type="InterPro" id="IPR003702">
    <property type="entry name" value="ActCoA_hydro_N"/>
</dbReference>
<organism evidence="5 6">
    <name type="scientific">Anaerosporomusa subterranea</name>
    <dbReference type="NCBI Taxonomy" id="1794912"/>
    <lineage>
        <taxon>Bacteria</taxon>
        <taxon>Bacillati</taxon>
        <taxon>Bacillota</taxon>
        <taxon>Negativicutes</taxon>
        <taxon>Acetonemataceae</taxon>
        <taxon>Anaerosporomusa</taxon>
    </lineage>
</organism>
<comment type="caution">
    <text evidence="5">The sequence shown here is derived from an EMBL/GenBank/DDBJ whole genome shotgun (WGS) entry which is preliminary data.</text>
</comment>
<evidence type="ECO:0000256" key="2">
    <source>
        <dbReference type="ARBA" id="ARBA00022679"/>
    </source>
</evidence>
<protein>
    <submittedName>
        <fullName evidence="5">Acetyl-CoA hydrolase</fullName>
    </submittedName>
</protein>
<name>A0A154BRL6_ANASB</name>
<dbReference type="PANTHER" id="PTHR21432">
    <property type="entry name" value="ACETYL-COA HYDROLASE-RELATED"/>
    <property type="match status" value="1"/>
</dbReference>